<proteinExistence type="predicted"/>
<organism evidence="1 2">
    <name type="scientific">Choristoneura fumiferana</name>
    <name type="common">Spruce budworm moth</name>
    <name type="synonym">Archips fumiferana</name>
    <dbReference type="NCBI Taxonomy" id="7141"/>
    <lineage>
        <taxon>Eukaryota</taxon>
        <taxon>Metazoa</taxon>
        <taxon>Ecdysozoa</taxon>
        <taxon>Arthropoda</taxon>
        <taxon>Hexapoda</taxon>
        <taxon>Insecta</taxon>
        <taxon>Pterygota</taxon>
        <taxon>Neoptera</taxon>
        <taxon>Endopterygota</taxon>
        <taxon>Lepidoptera</taxon>
        <taxon>Glossata</taxon>
        <taxon>Ditrysia</taxon>
        <taxon>Tortricoidea</taxon>
        <taxon>Tortricidae</taxon>
        <taxon>Tortricinae</taxon>
        <taxon>Choristoneura</taxon>
    </lineage>
</organism>
<sequence>MPTTPEIKTQEGRLLVTLTPTYALVLATISTWMRHLGSGPLWQQVVGIEADACRRYWWAHILYINNYLYEDAHCAPQTWYLAADTQLFCVGLFVCLACRGARRRAAALATLLVAATVVVAAHTYFQDLDAVVIQSPEKYRNLYASDDTFRLLYSRGHTNLSTYVLGLAAGFLTYHWQQEGKDMSRFKKYRWFVWLCFPLGVGLILSGGLFYGDGARAPAWLRVLYAALYKTVFQFFVCVISVSCVFKLEDFPILTDIYVLCVGGGDHLKGLQSIVCAGVYRGIIEWRGFAWTGRVSYGAFLLHTLLQRGYVAAAAAPLRMNDFTVFVIVSVKAYQDGSSEMKNTTKKKRVDVTRDRRAGKNEGFHRDEISLDGLMLLGGSIFLTFLFAAVMWVCVEAPVAALTKAALAPRPRDETKV</sequence>
<name>A0ACC0J8N7_CHOFU</name>
<evidence type="ECO:0000313" key="1">
    <source>
        <dbReference type="EMBL" id="KAI8420488.1"/>
    </source>
</evidence>
<accession>A0ACC0J8N7</accession>
<reference evidence="1 2" key="1">
    <citation type="journal article" date="2022" name="Genome Biol. Evol.">
        <title>The Spruce Budworm Genome: Reconstructing the Evolutionary History of Antifreeze Proteins.</title>
        <authorList>
            <person name="Beliveau C."/>
            <person name="Gagne P."/>
            <person name="Picq S."/>
            <person name="Vernygora O."/>
            <person name="Keeling C.I."/>
            <person name="Pinkney K."/>
            <person name="Doucet D."/>
            <person name="Wen F."/>
            <person name="Johnston J.S."/>
            <person name="Maaroufi H."/>
            <person name="Boyle B."/>
            <person name="Laroche J."/>
            <person name="Dewar K."/>
            <person name="Juretic N."/>
            <person name="Blackburn G."/>
            <person name="Nisole A."/>
            <person name="Brunet B."/>
            <person name="Brandao M."/>
            <person name="Lumley L."/>
            <person name="Duan J."/>
            <person name="Quan G."/>
            <person name="Lucarotti C.J."/>
            <person name="Roe A.D."/>
            <person name="Sperling F.A.H."/>
            <person name="Levesque R.C."/>
            <person name="Cusson M."/>
        </authorList>
    </citation>
    <scope>NUCLEOTIDE SEQUENCE [LARGE SCALE GENOMIC DNA]</scope>
    <source>
        <strain evidence="1">Glfc:IPQL:Cfum</strain>
    </source>
</reference>
<keyword evidence="2" id="KW-1185">Reference proteome</keyword>
<dbReference type="Proteomes" id="UP001064048">
    <property type="component" value="Chromosome 14"/>
</dbReference>
<protein>
    <submittedName>
        <fullName evidence="1">Uncharacterized protein</fullName>
    </submittedName>
</protein>
<gene>
    <name evidence="1" type="ORF">MSG28_008974</name>
</gene>
<dbReference type="EMBL" id="CM046114">
    <property type="protein sequence ID" value="KAI8420488.1"/>
    <property type="molecule type" value="Genomic_DNA"/>
</dbReference>
<comment type="caution">
    <text evidence="1">The sequence shown here is derived from an EMBL/GenBank/DDBJ whole genome shotgun (WGS) entry which is preliminary data.</text>
</comment>
<evidence type="ECO:0000313" key="2">
    <source>
        <dbReference type="Proteomes" id="UP001064048"/>
    </source>
</evidence>